<name>A0A7W8HGP3_9BURK</name>
<sequence length="106" mass="11485">MNQDIRVGPGDAATWGPVTSKQDPRYVGLSATLTWLMTIGLEGARVTVTADVCDDELAKVESVIYEGLNILPALDVPALDDIASHYERHSHDIRRQAELAAQEAAL</sequence>
<proteinExistence type="predicted"/>
<evidence type="ECO:0000313" key="2">
    <source>
        <dbReference type="Proteomes" id="UP000532440"/>
    </source>
</evidence>
<reference evidence="1 2" key="1">
    <citation type="submission" date="2020-08" db="EMBL/GenBank/DDBJ databases">
        <title>Genomic Encyclopedia of Type Strains, Phase IV (KMG-IV): sequencing the most valuable type-strain genomes for metagenomic binning, comparative biology and taxonomic classification.</title>
        <authorList>
            <person name="Goeker M."/>
        </authorList>
    </citation>
    <scope>NUCLEOTIDE SEQUENCE [LARGE SCALE GENOMIC DNA]</scope>
    <source>
        <strain evidence="1 2">DSM 29781</strain>
    </source>
</reference>
<dbReference type="AlphaFoldDB" id="A0A7W8HGP3"/>
<dbReference type="Proteomes" id="UP000532440">
    <property type="component" value="Unassembled WGS sequence"/>
</dbReference>
<dbReference type="EMBL" id="JACHGB010000003">
    <property type="protein sequence ID" value="MBB5271522.1"/>
    <property type="molecule type" value="Genomic_DNA"/>
</dbReference>
<dbReference type="RefSeq" id="WP_183965973.1">
    <property type="nucleotide sequence ID" value="NZ_BAABEW010000001.1"/>
</dbReference>
<keyword evidence="2" id="KW-1185">Reference proteome</keyword>
<protein>
    <submittedName>
        <fullName evidence="1">Uncharacterized protein</fullName>
    </submittedName>
</protein>
<organism evidence="1 2">
    <name type="scientific">Quisquiliibacterium transsilvanicum</name>
    <dbReference type="NCBI Taxonomy" id="1549638"/>
    <lineage>
        <taxon>Bacteria</taxon>
        <taxon>Pseudomonadati</taxon>
        <taxon>Pseudomonadota</taxon>
        <taxon>Betaproteobacteria</taxon>
        <taxon>Burkholderiales</taxon>
        <taxon>Burkholderiaceae</taxon>
        <taxon>Quisquiliibacterium</taxon>
    </lineage>
</organism>
<gene>
    <name evidence="1" type="ORF">HNQ70_001532</name>
</gene>
<evidence type="ECO:0000313" key="1">
    <source>
        <dbReference type="EMBL" id="MBB5271522.1"/>
    </source>
</evidence>
<accession>A0A7W8HGP3</accession>
<comment type="caution">
    <text evidence="1">The sequence shown here is derived from an EMBL/GenBank/DDBJ whole genome shotgun (WGS) entry which is preliminary data.</text>
</comment>